<reference evidence="4" key="1">
    <citation type="submission" date="2021-01" db="EMBL/GenBank/DDBJ databases">
        <title>Whole genome shotgun sequence of Planosporangium mesophilum NBRC 109066.</title>
        <authorList>
            <person name="Komaki H."/>
            <person name="Tamura T."/>
        </authorList>
    </citation>
    <scope>NUCLEOTIDE SEQUENCE</scope>
    <source>
        <strain evidence="4">NBRC 109066</strain>
    </source>
</reference>
<keyword evidence="5" id="KW-1185">Reference proteome</keyword>
<dbReference type="GO" id="GO:0004016">
    <property type="term" value="F:adenylate cyclase activity"/>
    <property type="evidence" value="ECO:0007669"/>
    <property type="project" value="TreeGrafter"/>
</dbReference>
<evidence type="ECO:0000256" key="1">
    <source>
        <dbReference type="ARBA" id="ARBA00022741"/>
    </source>
</evidence>
<feature type="domain" description="Orc1-like AAA ATPase" evidence="3">
    <location>
        <begin position="48"/>
        <end position="177"/>
    </location>
</feature>
<gene>
    <name evidence="4" type="ORF">Pme01_14450</name>
</gene>
<keyword evidence="1" id="KW-0547">Nucleotide-binding</keyword>
<dbReference type="InterPro" id="IPR027417">
    <property type="entry name" value="P-loop_NTPase"/>
</dbReference>
<keyword evidence="2" id="KW-0067">ATP-binding</keyword>
<protein>
    <recommendedName>
        <fullName evidence="3">Orc1-like AAA ATPase domain-containing protein</fullName>
    </recommendedName>
</protein>
<dbReference type="Pfam" id="PF13191">
    <property type="entry name" value="AAA_16"/>
    <property type="match status" value="1"/>
</dbReference>
<dbReference type="EMBL" id="BOON01000014">
    <property type="protein sequence ID" value="GII21848.1"/>
    <property type="molecule type" value="Genomic_DNA"/>
</dbReference>
<proteinExistence type="predicted"/>
<dbReference type="SUPFAM" id="SSF52540">
    <property type="entry name" value="P-loop containing nucleoside triphosphate hydrolases"/>
    <property type="match status" value="1"/>
</dbReference>
<dbReference type="AlphaFoldDB" id="A0A8J3T8P9"/>
<organism evidence="4 5">
    <name type="scientific">Planosporangium mesophilum</name>
    <dbReference type="NCBI Taxonomy" id="689768"/>
    <lineage>
        <taxon>Bacteria</taxon>
        <taxon>Bacillati</taxon>
        <taxon>Actinomycetota</taxon>
        <taxon>Actinomycetes</taxon>
        <taxon>Micromonosporales</taxon>
        <taxon>Micromonosporaceae</taxon>
        <taxon>Planosporangium</taxon>
    </lineage>
</organism>
<accession>A0A8J3T8P9</accession>
<dbReference type="PANTHER" id="PTHR16305:SF35">
    <property type="entry name" value="TRANSCRIPTIONAL ACTIVATOR DOMAIN"/>
    <property type="match status" value="1"/>
</dbReference>
<dbReference type="PANTHER" id="PTHR16305">
    <property type="entry name" value="TESTICULAR SOLUBLE ADENYLYL CYCLASE"/>
    <property type="match status" value="1"/>
</dbReference>
<evidence type="ECO:0000256" key="2">
    <source>
        <dbReference type="ARBA" id="ARBA00022840"/>
    </source>
</evidence>
<dbReference type="GO" id="GO:0005524">
    <property type="term" value="F:ATP binding"/>
    <property type="evidence" value="ECO:0007669"/>
    <property type="project" value="UniProtKB-KW"/>
</dbReference>
<dbReference type="InterPro" id="IPR041664">
    <property type="entry name" value="AAA_16"/>
</dbReference>
<sequence>MLIVTDCDETVPVTEHLPGATSPDVYHDRWLDGRRQRLYTAREWLLAGGCALLYGPVGVGKSAALDMVTATAIQSRVLRWAPTVRDADRRFAFLVGLLGAVSPAELDAVTGPRRQVLAAAARGELALVAPDAVRLSVLSLFRALARSRPLLVVVDDLQWVDEASADVLRFVSSRVDDVPVQVAAAELVEPEGLPRRRALCPSPLLVVRLEPVGPTTA</sequence>
<evidence type="ECO:0000313" key="4">
    <source>
        <dbReference type="EMBL" id="GII21848.1"/>
    </source>
</evidence>
<dbReference type="Proteomes" id="UP000599074">
    <property type="component" value="Unassembled WGS sequence"/>
</dbReference>
<evidence type="ECO:0000313" key="5">
    <source>
        <dbReference type="Proteomes" id="UP000599074"/>
    </source>
</evidence>
<evidence type="ECO:0000259" key="3">
    <source>
        <dbReference type="Pfam" id="PF13191"/>
    </source>
</evidence>
<dbReference type="GO" id="GO:0005737">
    <property type="term" value="C:cytoplasm"/>
    <property type="evidence" value="ECO:0007669"/>
    <property type="project" value="TreeGrafter"/>
</dbReference>
<comment type="caution">
    <text evidence="4">The sequence shown here is derived from an EMBL/GenBank/DDBJ whole genome shotgun (WGS) entry which is preliminary data.</text>
</comment>
<name>A0A8J3T8P9_9ACTN</name>